<dbReference type="Pfam" id="PF04304">
    <property type="entry name" value="DUF454"/>
    <property type="match status" value="1"/>
</dbReference>
<dbReference type="Proteomes" id="UP000469159">
    <property type="component" value="Unassembled WGS sequence"/>
</dbReference>
<keyword evidence="1" id="KW-0472">Membrane</keyword>
<accession>A0A6I4UZ28</accession>
<dbReference type="InterPro" id="IPR007401">
    <property type="entry name" value="DUF454"/>
</dbReference>
<comment type="caution">
    <text evidence="2">The sequence shown here is derived from an EMBL/GenBank/DDBJ whole genome shotgun (WGS) entry which is preliminary data.</text>
</comment>
<name>A0A6I4UZ28_9SPHN</name>
<feature type="transmembrane region" description="Helical" evidence="1">
    <location>
        <begin position="94"/>
        <end position="112"/>
    </location>
</feature>
<evidence type="ECO:0000256" key="1">
    <source>
        <dbReference type="SAM" id="Phobius"/>
    </source>
</evidence>
<sequence length="116" mass="12670">MRRQLFLAAGIASVALGAVGAVLPVLPTVPFLILAAFCFARSNPQWEARLLQHPRWGPPIRNWRERGAISRKAKWAATVAMTGSAALALLTLPWPWAALPLVPLTIAAAWIWSRPD</sequence>
<proteinExistence type="predicted"/>
<dbReference type="EMBL" id="WTYK01000008">
    <property type="protein sequence ID" value="MXP42497.1"/>
    <property type="molecule type" value="Genomic_DNA"/>
</dbReference>
<keyword evidence="1" id="KW-0812">Transmembrane</keyword>
<dbReference type="GO" id="GO:0005886">
    <property type="term" value="C:plasma membrane"/>
    <property type="evidence" value="ECO:0007669"/>
    <property type="project" value="TreeGrafter"/>
</dbReference>
<keyword evidence="1" id="KW-1133">Transmembrane helix</keyword>
<gene>
    <name evidence="2" type="ORF">GRI75_12690</name>
</gene>
<protein>
    <submittedName>
        <fullName evidence="2">DUF454 family protein</fullName>
    </submittedName>
</protein>
<keyword evidence="3" id="KW-1185">Reference proteome</keyword>
<organism evidence="2 3">
    <name type="scientific">Croceibacterium soli</name>
    <dbReference type="NCBI Taxonomy" id="1739690"/>
    <lineage>
        <taxon>Bacteria</taxon>
        <taxon>Pseudomonadati</taxon>
        <taxon>Pseudomonadota</taxon>
        <taxon>Alphaproteobacteria</taxon>
        <taxon>Sphingomonadales</taxon>
        <taxon>Erythrobacteraceae</taxon>
        <taxon>Croceibacterium</taxon>
    </lineage>
</organism>
<dbReference type="OrthoDB" id="9816293at2"/>
<dbReference type="PANTHER" id="PTHR35813:SF1">
    <property type="entry name" value="INNER MEMBRANE PROTEIN YBAN"/>
    <property type="match status" value="1"/>
</dbReference>
<reference evidence="2 3" key="1">
    <citation type="submission" date="2019-12" db="EMBL/GenBank/DDBJ databases">
        <title>Genomic-based taxomic classification of the family Erythrobacteraceae.</title>
        <authorList>
            <person name="Xu L."/>
        </authorList>
    </citation>
    <scope>NUCLEOTIDE SEQUENCE [LARGE SCALE GENOMIC DNA]</scope>
    <source>
        <strain evidence="2 3">MCCC 1K02066</strain>
    </source>
</reference>
<evidence type="ECO:0000313" key="3">
    <source>
        <dbReference type="Proteomes" id="UP000469159"/>
    </source>
</evidence>
<dbReference type="AlphaFoldDB" id="A0A6I4UZ28"/>
<dbReference type="PANTHER" id="PTHR35813">
    <property type="entry name" value="INNER MEMBRANE PROTEIN YBAN"/>
    <property type="match status" value="1"/>
</dbReference>
<evidence type="ECO:0000313" key="2">
    <source>
        <dbReference type="EMBL" id="MXP42497.1"/>
    </source>
</evidence>
<dbReference type="RefSeq" id="WP_160747357.1">
    <property type="nucleotide sequence ID" value="NZ_WTYK01000008.1"/>
</dbReference>
<dbReference type="PIRSF" id="PIRSF016789">
    <property type="entry name" value="DUF454"/>
    <property type="match status" value="1"/>
</dbReference>